<evidence type="ECO:0000313" key="3">
    <source>
        <dbReference type="Proteomes" id="UP000789405"/>
    </source>
</evidence>
<keyword evidence="1" id="KW-1133">Transmembrane helix</keyword>
<feature type="transmembrane region" description="Helical" evidence="1">
    <location>
        <begin position="6"/>
        <end position="27"/>
    </location>
</feature>
<sequence length="325" mass="36427">MLSPNMFILIGSAGVVLATLSALYVIYKALENFSPVMHITCFIGTLIIDTLCILDLLLELGILEFSEKYATIYFLFTSLTAVLSCYVLLHVGTNFYQEYNFIKTFLIFAPIAVTVGVFGVSVYTTIIFVMNYNPDMPSMSTDIDLSLEKLTLLLNLLAAALTLVYVICPLFTIRRQTKLRPEQTAISIIHLLTVLIFFVAHFAVYCTIILGNPFVDMGFQSIHNIILLLIFPGCLITPPRKLVKIVKRRMLGVEELLIGGEFRPDMMRDGFDQTKGPLIEHILPAHLSNSPNSQIKNMRIPQEYRVMNSASPKLIDIQIGSTNGY</sequence>
<dbReference type="Proteomes" id="UP000789405">
    <property type="component" value="Unassembled WGS sequence"/>
</dbReference>
<dbReference type="AlphaFoldDB" id="A0A9N9HM80"/>
<keyword evidence="3" id="KW-1185">Reference proteome</keyword>
<feature type="transmembrane region" description="Helical" evidence="1">
    <location>
        <begin position="222"/>
        <end position="239"/>
    </location>
</feature>
<accession>A0A9N9HM80</accession>
<dbReference type="OrthoDB" id="2434124at2759"/>
<evidence type="ECO:0000313" key="2">
    <source>
        <dbReference type="EMBL" id="CAG8691594.1"/>
    </source>
</evidence>
<name>A0A9N9HM80_9GLOM</name>
<feature type="transmembrane region" description="Helical" evidence="1">
    <location>
        <begin position="185"/>
        <end position="210"/>
    </location>
</feature>
<feature type="transmembrane region" description="Helical" evidence="1">
    <location>
        <begin position="101"/>
        <end position="130"/>
    </location>
</feature>
<keyword evidence="1" id="KW-0812">Transmembrane</keyword>
<gene>
    <name evidence="2" type="ORF">DERYTH_LOCUS12416</name>
</gene>
<comment type="caution">
    <text evidence="2">The sequence shown here is derived from an EMBL/GenBank/DDBJ whole genome shotgun (WGS) entry which is preliminary data.</text>
</comment>
<evidence type="ECO:0000256" key="1">
    <source>
        <dbReference type="SAM" id="Phobius"/>
    </source>
</evidence>
<protein>
    <submittedName>
        <fullName evidence="2">11831_t:CDS:1</fullName>
    </submittedName>
</protein>
<keyword evidence="1" id="KW-0472">Membrane</keyword>
<feature type="transmembrane region" description="Helical" evidence="1">
    <location>
        <begin position="70"/>
        <end position="89"/>
    </location>
</feature>
<feature type="transmembrane region" description="Helical" evidence="1">
    <location>
        <begin position="39"/>
        <end position="58"/>
    </location>
</feature>
<reference evidence="2" key="1">
    <citation type="submission" date="2021-06" db="EMBL/GenBank/DDBJ databases">
        <authorList>
            <person name="Kallberg Y."/>
            <person name="Tangrot J."/>
            <person name="Rosling A."/>
        </authorList>
    </citation>
    <scope>NUCLEOTIDE SEQUENCE</scope>
    <source>
        <strain evidence="2">MA453B</strain>
    </source>
</reference>
<proteinExistence type="predicted"/>
<dbReference type="EMBL" id="CAJVPY010008109">
    <property type="protein sequence ID" value="CAG8691594.1"/>
    <property type="molecule type" value="Genomic_DNA"/>
</dbReference>
<feature type="transmembrane region" description="Helical" evidence="1">
    <location>
        <begin position="150"/>
        <end position="173"/>
    </location>
</feature>
<organism evidence="2 3">
    <name type="scientific">Dentiscutata erythropus</name>
    <dbReference type="NCBI Taxonomy" id="1348616"/>
    <lineage>
        <taxon>Eukaryota</taxon>
        <taxon>Fungi</taxon>
        <taxon>Fungi incertae sedis</taxon>
        <taxon>Mucoromycota</taxon>
        <taxon>Glomeromycotina</taxon>
        <taxon>Glomeromycetes</taxon>
        <taxon>Diversisporales</taxon>
        <taxon>Gigasporaceae</taxon>
        <taxon>Dentiscutata</taxon>
    </lineage>
</organism>